<dbReference type="RefSeq" id="WP_128228227.1">
    <property type="nucleotide sequence ID" value="NZ_SACR01000002.1"/>
</dbReference>
<feature type="domain" description="Smf/DprA SLOG" evidence="2">
    <location>
        <begin position="85"/>
        <end position="293"/>
    </location>
</feature>
<dbReference type="GO" id="GO:0009294">
    <property type="term" value="P:DNA-mediated transformation"/>
    <property type="evidence" value="ECO:0007669"/>
    <property type="project" value="InterPro"/>
</dbReference>
<comment type="caution">
    <text evidence="4">The sequence shown here is derived from an EMBL/GenBank/DDBJ whole genome shotgun (WGS) entry which is preliminary data.</text>
</comment>
<accession>A0A437RLV3</accession>
<dbReference type="InterPro" id="IPR057666">
    <property type="entry name" value="DrpA_SLOG"/>
</dbReference>
<keyword evidence="5" id="KW-1185">Reference proteome</keyword>
<feature type="domain" description="DprA winged helix" evidence="3">
    <location>
        <begin position="316"/>
        <end position="370"/>
    </location>
</feature>
<dbReference type="PANTHER" id="PTHR43022:SF1">
    <property type="entry name" value="PROTEIN SMF"/>
    <property type="match status" value="1"/>
</dbReference>
<reference evidence="4 5" key="1">
    <citation type="submission" date="2019-01" db="EMBL/GenBank/DDBJ databases">
        <authorList>
            <person name="Chen W.-M."/>
        </authorList>
    </citation>
    <scope>NUCLEOTIDE SEQUENCE [LARGE SCALE GENOMIC DNA]</scope>
    <source>
        <strain evidence="4 5">KYPY4</strain>
    </source>
</reference>
<dbReference type="Gene3D" id="1.10.10.10">
    <property type="entry name" value="Winged helix-like DNA-binding domain superfamily/Winged helix DNA-binding domain"/>
    <property type="match status" value="1"/>
</dbReference>
<dbReference type="SUPFAM" id="SSF102405">
    <property type="entry name" value="MCP/YpsA-like"/>
    <property type="match status" value="1"/>
</dbReference>
<proteinExistence type="inferred from homology"/>
<dbReference type="Gene3D" id="3.40.50.450">
    <property type="match status" value="1"/>
</dbReference>
<dbReference type="Proteomes" id="UP000285575">
    <property type="component" value="Unassembled WGS sequence"/>
</dbReference>
<dbReference type="AlphaFoldDB" id="A0A437RLV3"/>
<dbReference type="NCBIfam" id="TIGR00732">
    <property type="entry name" value="dprA"/>
    <property type="match status" value="1"/>
</dbReference>
<dbReference type="Pfam" id="PF02481">
    <property type="entry name" value="DNA_processg_A"/>
    <property type="match status" value="1"/>
</dbReference>
<protein>
    <submittedName>
        <fullName evidence="4">DNA-protecting protein DprA</fullName>
    </submittedName>
</protein>
<comment type="similarity">
    <text evidence="1">Belongs to the DprA/Smf family.</text>
</comment>
<organism evidence="4 5">
    <name type="scientific">Rubrivivax rivuli</name>
    <dbReference type="NCBI Taxonomy" id="1862385"/>
    <lineage>
        <taxon>Bacteria</taxon>
        <taxon>Pseudomonadati</taxon>
        <taxon>Pseudomonadota</taxon>
        <taxon>Betaproteobacteria</taxon>
        <taxon>Burkholderiales</taxon>
        <taxon>Sphaerotilaceae</taxon>
        <taxon>Rubrivivax</taxon>
    </lineage>
</organism>
<dbReference type="InterPro" id="IPR041614">
    <property type="entry name" value="DprA_WH"/>
</dbReference>
<evidence type="ECO:0000313" key="4">
    <source>
        <dbReference type="EMBL" id="RVU47767.1"/>
    </source>
</evidence>
<dbReference type="InterPro" id="IPR036388">
    <property type="entry name" value="WH-like_DNA-bd_sf"/>
</dbReference>
<dbReference type="OrthoDB" id="9785707at2"/>
<dbReference type="PANTHER" id="PTHR43022">
    <property type="entry name" value="PROTEIN SMF"/>
    <property type="match status" value="1"/>
</dbReference>
<evidence type="ECO:0000313" key="5">
    <source>
        <dbReference type="Proteomes" id="UP000285575"/>
    </source>
</evidence>
<dbReference type="EMBL" id="SACR01000002">
    <property type="protein sequence ID" value="RVU47767.1"/>
    <property type="molecule type" value="Genomic_DNA"/>
</dbReference>
<name>A0A437RLV3_9BURK</name>
<evidence type="ECO:0000259" key="2">
    <source>
        <dbReference type="Pfam" id="PF02481"/>
    </source>
</evidence>
<dbReference type="Pfam" id="PF17782">
    <property type="entry name" value="WHD_DprA"/>
    <property type="match status" value="1"/>
</dbReference>
<evidence type="ECO:0000259" key="3">
    <source>
        <dbReference type="Pfam" id="PF17782"/>
    </source>
</evidence>
<gene>
    <name evidence="4" type="primary">dprA</name>
    <name evidence="4" type="ORF">EOE66_08565</name>
</gene>
<sequence length="378" mass="39378">MAPLDDAEFAAWFRLLETPGLGREKVRRLLAALGEPAAVLESPPAVLRDVLGPKLAEALQHEPPDFAARLRAARAWLHGGEQRHVLTLSHPAWPPLLLQAADAPLLLYAEGDLAALSAPCIAVVGSRQPTAQGRDNAGRFARELASAGWVVVSGLAQGVDAAAHEGALAAGGRTVAVVGTGLDQCYPTGHRALARRIAAQGTLLSEYAPGTPPLAEHFPQRNRLIAALARGTLVVEAALRSGSLITARLANEAGREVWAIPGSIHAPQSRGCHALIKQGAALVECVQDMLDELEPSGGPDLPAAETSNQAGLPWQPATAAASADPLLAALGDDPMTLDTLLARTGEPTAVLNARLLELELAGQVARLPGGLFQRRHSA</sequence>
<dbReference type="InterPro" id="IPR003488">
    <property type="entry name" value="DprA"/>
</dbReference>
<evidence type="ECO:0000256" key="1">
    <source>
        <dbReference type="ARBA" id="ARBA00006525"/>
    </source>
</evidence>